<dbReference type="Gene3D" id="3.30.450.20">
    <property type="entry name" value="PAS domain"/>
    <property type="match status" value="1"/>
</dbReference>
<dbReference type="RefSeq" id="WP_018746813.1">
    <property type="nucleotide sequence ID" value="NZ_BSOZ01000011.1"/>
</dbReference>
<keyword evidence="7" id="KW-0067">ATP-binding</keyword>
<evidence type="ECO:0000256" key="10">
    <source>
        <dbReference type="ARBA" id="ARBA00037696"/>
    </source>
</evidence>
<dbReference type="PANTHER" id="PTHR43065">
    <property type="entry name" value="SENSOR HISTIDINE KINASE"/>
    <property type="match status" value="1"/>
</dbReference>
<evidence type="ECO:0000256" key="2">
    <source>
        <dbReference type="ARBA" id="ARBA00012438"/>
    </source>
</evidence>
<feature type="domain" description="PAS" evidence="17">
    <location>
        <begin position="9"/>
        <end position="43"/>
    </location>
</feature>
<evidence type="ECO:0000256" key="15">
    <source>
        <dbReference type="SAM" id="MobiDB-lite"/>
    </source>
</evidence>
<keyword evidence="4" id="KW-0808">Transferase</keyword>
<dbReference type="SUPFAM" id="SSF47384">
    <property type="entry name" value="Homodimeric domain of signal transducing histidine kinase"/>
    <property type="match status" value="1"/>
</dbReference>
<dbReference type="Proteomes" id="UP001156836">
    <property type="component" value="Unassembled WGS sequence"/>
</dbReference>
<keyword evidence="19" id="KW-1185">Reference proteome</keyword>
<evidence type="ECO:0000256" key="7">
    <source>
        <dbReference type="ARBA" id="ARBA00022840"/>
    </source>
</evidence>
<evidence type="ECO:0000259" key="17">
    <source>
        <dbReference type="PROSITE" id="PS50112"/>
    </source>
</evidence>
<evidence type="ECO:0000256" key="1">
    <source>
        <dbReference type="ARBA" id="ARBA00000085"/>
    </source>
</evidence>
<evidence type="ECO:0000256" key="14">
    <source>
        <dbReference type="SAM" id="Coils"/>
    </source>
</evidence>
<comment type="catalytic activity">
    <reaction evidence="1">
        <text>ATP + protein L-histidine = ADP + protein N-phospho-L-histidine.</text>
        <dbReference type="EC" id="2.7.13.3"/>
    </reaction>
</comment>
<evidence type="ECO:0000256" key="12">
    <source>
        <dbReference type="ARBA" id="ARBA00042313"/>
    </source>
</evidence>
<dbReference type="InterPro" id="IPR005467">
    <property type="entry name" value="His_kinase_dom"/>
</dbReference>
<evidence type="ECO:0000256" key="3">
    <source>
        <dbReference type="ARBA" id="ARBA00022553"/>
    </source>
</evidence>
<evidence type="ECO:0000313" key="18">
    <source>
        <dbReference type="EMBL" id="GLS03997.1"/>
    </source>
</evidence>
<evidence type="ECO:0000259" key="16">
    <source>
        <dbReference type="PROSITE" id="PS50109"/>
    </source>
</evidence>
<dbReference type="InterPro" id="IPR036890">
    <property type="entry name" value="HATPase_C_sf"/>
</dbReference>
<protein>
    <recommendedName>
        <fullName evidence="11">Sensory histidine kinase/phosphatase NtrB</fullName>
        <ecNumber evidence="2">2.7.13.3</ecNumber>
    </recommendedName>
    <alternativeName>
        <fullName evidence="12">Nitrogen regulation protein NR(II)</fullName>
    </alternativeName>
    <alternativeName>
        <fullName evidence="13">Nitrogen regulator II</fullName>
    </alternativeName>
</protein>
<dbReference type="SMART" id="SM00387">
    <property type="entry name" value="HATPase_c"/>
    <property type="match status" value="1"/>
</dbReference>
<comment type="caution">
    <text evidence="18">The sequence shown here is derived from an EMBL/GenBank/DDBJ whole genome shotgun (WGS) entry which is preliminary data.</text>
</comment>
<proteinExistence type="predicted"/>
<dbReference type="InterPro" id="IPR013656">
    <property type="entry name" value="PAS_4"/>
</dbReference>
<dbReference type="SUPFAM" id="SSF55874">
    <property type="entry name" value="ATPase domain of HSP90 chaperone/DNA topoisomerase II/histidine kinase"/>
    <property type="match status" value="1"/>
</dbReference>
<dbReference type="PANTHER" id="PTHR43065:SF16">
    <property type="entry name" value="SENSORY HISTIDINE KINASE_PHOSPHATASE NTRB"/>
    <property type="match status" value="1"/>
</dbReference>
<dbReference type="Gene3D" id="1.10.287.130">
    <property type="match status" value="1"/>
</dbReference>
<dbReference type="CDD" id="cd00082">
    <property type="entry name" value="HisKA"/>
    <property type="match status" value="1"/>
</dbReference>
<dbReference type="Pfam" id="PF00512">
    <property type="entry name" value="HisKA"/>
    <property type="match status" value="1"/>
</dbReference>
<dbReference type="NCBIfam" id="NF008293">
    <property type="entry name" value="PRK11073.1"/>
    <property type="match status" value="1"/>
</dbReference>
<evidence type="ECO:0000256" key="4">
    <source>
        <dbReference type="ARBA" id="ARBA00022679"/>
    </source>
</evidence>
<feature type="region of interest" description="Disordered" evidence="15">
    <location>
        <begin position="348"/>
        <end position="370"/>
    </location>
</feature>
<evidence type="ECO:0000256" key="9">
    <source>
        <dbReference type="ARBA" id="ARBA00023231"/>
    </source>
</evidence>
<gene>
    <name evidence="18" type="primary">glnL</name>
    <name evidence="18" type="ORF">GCM10007860_11430</name>
</gene>
<evidence type="ECO:0000256" key="13">
    <source>
        <dbReference type="ARBA" id="ARBA00043094"/>
    </source>
</evidence>
<organism evidence="18 19">
    <name type="scientific">Chitiniphilus shinanonensis</name>
    <dbReference type="NCBI Taxonomy" id="553088"/>
    <lineage>
        <taxon>Bacteria</taxon>
        <taxon>Pseudomonadati</taxon>
        <taxon>Pseudomonadota</taxon>
        <taxon>Betaproteobacteria</taxon>
        <taxon>Neisseriales</taxon>
        <taxon>Chitinibacteraceae</taxon>
        <taxon>Chitiniphilus</taxon>
    </lineage>
</organism>
<feature type="domain" description="Histidine kinase" evidence="16">
    <location>
        <begin position="133"/>
        <end position="345"/>
    </location>
</feature>
<evidence type="ECO:0000313" key="19">
    <source>
        <dbReference type="Proteomes" id="UP001156836"/>
    </source>
</evidence>
<accession>A0ABQ6BUY4</accession>
<dbReference type="InterPro" id="IPR036097">
    <property type="entry name" value="HisK_dim/P_sf"/>
</dbReference>
<dbReference type="EC" id="2.7.13.3" evidence="2"/>
<dbReference type="Gene3D" id="3.30.565.10">
    <property type="entry name" value="Histidine kinase-like ATPase, C-terminal domain"/>
    <property type="match status" value="1"/>
</dbReference>
<keyword evidence="8" id="KW-0902">Two-component regulatory system</keyword>
<dbReference type="InterPro" id="IPR004358">
    <property type="entry name" value="Sig_transdc_His_kin-like_C"/>
</dbReference>
<name>A0ABQ6BUY4_9NEIS</name>
<dbReference type="InterPro" id="IPR035965">
    <property type="entry name" value="PAS-like_dom_sf"/>
</dbReference>
<evidence type="ECO:0000256" key="11">
    <source>
        <dbReference type="ARBA" id="ARBA00039567"/>
    </source>
</evidence>
<keyword evidence="14" id="KW-0175">Coiled coil</keyword>
<dbReference type="Pfam" id="PF02518">
    <property type="entry name" value="HATPase_c"/>
    <property type="match status" value="1"/>
</dbReference>
<keyword evidence="3" id="KW-0597">Phosphoprotein</keyword>
<evidence type="ECO:0000256" key="5">
    <source>
        <dbReference type="ARBA" id="ARBA00022741"/>
    </source>
</evidence>
<dbReference type="EMBL" id="BSOZ01000011">
    <property type="protein sequence ID" value="GLS03997.1"/>
    <property type="molecule type" value="Genomic_DNA"/>
</dbReference>
<keyword evidence="6" id="KW-0418">Kinase</keyword>
<evidence type="ECO:0000256" key="8">
    <source>
        <dbReference type="ARBA" id="ARBA00023012"/>
    </source>
</evidence>
<dbReference type="PRINTS" id="PR00344">
    <property type="entry name" value="BCTRLSENSOR"/>
</dbReference>
<comment type="function">
    <text evidence="10">Member of the two-component regulatory system NtrB/NtrC, which controls expression of the nitrogen-regulated (ntr) genes in response to nitrogen limitation. Under conditions of nitrogen limitation, NtrB autophosphorylates and transfers the phosphoryl group to NtrC. In the presence of nitrogen, acts as a phosphatase that dephosphorylates and inactivates NtrC.</text>
</comment>
<dbReference type="PROSITE" id="PS50112">
    <property type="entry name" value="PAS"/>
    <property type="match status" value="1"/>
</dbReference>
<dbReference type="InterPro" id="IPR000014">
    <property type="entry name" value="PAS"/>
</dbReference>
<dbReference type="InterPro" id="IPR003594">
    <property type="entry name" value="HATPase_dom"/>
</dbReference>
<dbReference type="SUPFAM" id="SSF55785">
    <property type="entry name" value="PYP-like sensor domain (PAS domain)"/>
    <property type="match status" value="1"/>
</dbReference>
<dbReference type="Pfam" id="PF08448">
    <property type="entry name" value="PAS_4"/>
    <property type="match status" value="1"/>
</dbReference>
<feature type="coiled-coil region" evidence="14">
    <location>
        <begin position="105"/>
        <end position="140"/>
    </location>
</feature>
<evidence type="ECO:0000256" key="6">
    <source>
        <dbReference type="ARBA" id="ARBA00022777"/>
    </source>
</evidence>
<sequence>MPYTVFSGLDFLDAAILAFADDGALVYHNPAAADLLGLREDHLGLPMDACLGPESPIAQAVRNACRDNISITEHEILLHTAHGEAYVSITAGPIEAEEAAALVEVRQIDQQRRIANEERLQAQQQANRELIRNLAHEIKNPLGGIRGAAQLLAHELHDPQMREYTQVIIEESQRLQSLLDRLLTPHRLPQLSEINVHEVLERVRSLMLAETPNGLAVKRDYDTSVPPLIGDREQLIQAVLNIVRNAVQAMAGVGEILLRTRIARQITLNRKRFPLAIMVQIIDNGPGIPEALKETLFYPLVSGRPGGTGIGLHLAHTFVTQHHGTVDFESRPGYTCFTLHLPLNGWPAPRNTPADSAGDDGPAHAARPRS</sequence>
<keyword evidence="5" id="KW-0547">Nucleotide-binding</keyword>
<dbReference type="SMART" id="SM00388">
    <property type="entry name" value="HisKA"/>
    <property type="match status" value="1"/>
</dbReference>
<reference evidence="19" key="1">
    <citation type="journal article" date="2019" name="Int. J. Syst. Evol. Microbiol.">
        <title>The Global Catalogue of Microorganisms (GCM) 10K type strain sequencing project: providing services to taxonomists for standard genome sequencing and annotation.</title>
        <authorList>
            <consortium name="The Broad Institute Genomics Platform"/>
            <consortium name="The Broad Institute Genome Sequencing Center for Infectious Disease"/>
            <person name="Wu L."/>
            <person name="Ma J."/>
        </authorList>
    </citation>
    <scope>NUCLEOTIDE SEQUENCE [LARGE SCALE GENOMIC DNA]</scope>
    <source>
        <strain evidence="19">NBRC 104970</strain>
    </source>
</reference>
<keyword evidence="9" id="KW-0535">Nitrogen fixation</keyword>
<dbReference type="PROSITE" id="PS50109">
    <property type="entry name" value="HIS_KIN"/>
    <property type="match status" value="1"/>
</dbReference>
<dbReference type="InterPro" id="IPR003661">
    <property type="entry name" value="HisK_dim/P_dom"/>
</dbReference>